<dbReference type="EMBL" id="SVBY01000009">
    <property type="protein sequence ID" value="MBE6091991.1"/>
    <property type="molecule type" value="Genomic_DNA"/>
</dbReference>
<keyword evidence="5 8" id="KW-1133">Transmembrane helix</keyword>
<keyword evidence="3" id="KW-1003">Cell membrane</keyword>
<keyword evidence="6 8" id="KW-0472">Membrane</keyword>
<keyword evidence="4 8" id="KW-0812">Transmembrane</keyword>
<dbReference type="InterPro" id="IPR032807">
    <property type="entry name" value="GNVR"/>
</dbReference>
<evidence type="ECO:0000256" key="4">
    <source>
        <dbReference type="ARBA" id="ARBA00022692"/>
    </source>
</evidence>
<dbReference type="GO" id="GO:0005886">
    <property type="term" value="C:plasma membrane"/>
    <property type="evidence" value="ECO:0007669"/>
    <property type="project" value="UniProtKB-SubCell"/>
</dbReference>
<feature type="domain" description="Polysaccharide chain length determinant N-terminal" evidence="9">
    <location>
        <begin position="5"/>
        <end position="99"/>
    </location>
</feature>
<dbReference type="AlphaFoldDB" id="A0A927WHJ5"/>
<evidence type="ECO:0000259" key="10">
    <source>
        <dbReference type="Pfam" id="PF13807"/>
    </source>
</evidence>
<feature type="transmembrane region" description="Helical" evidence="8">
    <location>
        <begin position="421"/>
        <end position="442"/>
    </location>
</feature>
<evidence type="ECO:0000256" key="1">
    <source>
        <dbReference type="ARBA" id="ARBA00004651"/>
    </source>
</evidence>
<protein>
    <submittedName>
        <fullName evidence="11">Chain-length determining protein</fullName>
    </submittedName>
</protein>
<comment type="subcellular location">
    <subcellularLocation>
        <location evidence="1">Cell membrane</location>
        <topology evidence="1">Multi-pass membrane protein</topology>
    </subcellularLocation>
</comment>
<evidence type="ECO:0000256" key="6">
    <source>
        <dbReference type="ARBA" id="ARBA00023136"/>
    </source>
</evidence>
<dbReference type="PANTHER" id="PTHR32309:SF13">
    <property type="entry name" value="FERRIC ENTEROBACTIN TRANSPORT PROTEIN FEPE"/>
    <property type="match status" value="1"/>
</dbReference>
<organism evidence="11 12">
    <name type="scientific">Selenomonas ruminantium</name>
    <dbReference type="NCBI Taxonomy" id="971"/>
    <lineage>
        <taxon>Bacteria</taxon>
        <taxon>Bacillati</taxon>
        <taxon>Bacillota</taxon>
        <taxon>Negativicutes</taxon>
        <taxon>Selenomonadales</taxon>
        <taxon>Selenomonadaceae</taxon>
        <taxon>Selenomonas</taxon>
    </lineage>
</organism>
<feature type="transmembrane region" description="Helical" evidence="8">
    <location>
        <begin position="21"/>
        <end position="41"/>
    </location>
</feature>
<comment type="caution">
    <text evidence="11">The sequence shown here is derived from an EMBL/GenBank/DDBJ whole genome shotgun (WGS) entry which is preliminary data.</text>
</comment>
<dbReference type="Pfam" id="PF13807">
    <property type="entry name" value="GNVR"/>
    <property type="match status" value="1"/>
</dbReference>
<dbReference type="InterPro" id="IPR003856">
    <property type="entry name" value="LPS_length_determ_N"/>
</dbReference>
<comment type="similarity">
    <text evidence="2">Belongs to the CpsC/CapA family.</text>
</comment>
<evidence type="ECO:0000256" key="5">
    <source>
        <dbReference type="ARBA" id="ARBA00022989"/>
    </source>
</evidence>
<feature type="coiled-coil region" evidence="7">
    <location>
        <begin position="169"/>
        <end position="196"/>
    </location>
</feature>
<keyword evidence="7" id="KW-0175">Coiled coil</keyword>
<evidence type="ECO:0000256" key="7">
    <source>
        <dbReference type="SAM" id="Coils"/>
    </source>
</evidence>
<reference evidence="11" key="1">
    <citation type="submission" date="2019-04" db="EMBL/GenBank/DDBJ databases">
        <title>Evolution of Biomass-Degrading Anaerobic Consortia Revealed by Metagenomics.</title>
        <authorList>
            <person name="Peng X."/>
        </authorList>
    </citation>
    <scope>NUCLEOTIDE SEQUENCE</scope>
    <source>
        <strain evidence="11">SIG240</strain>
    </source>
</reference>
<gene>
    <name evidence="11" type="ORF">E7201_02250</name>
</gene>
<evidence type="ECO:0000256" key="2">
    <source>
        <dbReference type="ARBA" id="ARBA00006683"/>
    </source>
</evidence>
<name>A0A927WHJ5_SELRU</name>
<evidence type="ECO:0000259" key="9">
    <source>
        <dbReference type="Pfam" id="PF02706"/>
    </source>
</evidence>
<evidence type="ECO:0000313" key="11">
    <source>
        <dbReference type="EMBL" id="MBE6091991.1"/>
    </source>
</evidence>
<evidence type="ECO:0000256" key="8">
    <source>
        <dbReference type="SAM" id="Phobius"/>
    </source>
</evidence>
<evidence type="ECO:0000313" key="12">
    <source>
        <dbReference type="Proteomes" id="UP000761380"/>
    </source>
</evidence>
<evidence type="ECO:0000256" key="3">
    <source>
        <dbReference type="ARBA" id="ARBA00022475"/>
    </source>
</evidence>
<dbReference type="PANTHER" id="PTHR32309">
    <property type="entry name" value="TYROSINE-PROTEIN KINASE"/>
    <property type="match status" value="1"/>
</dbReference>
<sequence>MEKEEQIDIGKIWQIMKDRKKVCGAIIGGCTAISLVAALVWPPTYESTTTVQTRVTGAGVSGASVAAAALGLGSATSPTLSYVEMMKSNTVLQPIIDELDWDEDDKEFLTPEIFAKKNLQIENTKQTNLIKVTAKGKTPKEAQMISQHVVDNFLVMMTDMNKETQSLLVQFLNERVEVAKKEAEEARNKFAAYQKEHGIYSPDEQAKLAVTKMNAFDDAIGDMHVRQQSSQAMADSAAAQLGDINISSQSLKINNNENVQSLRAKIVDAEVNLVDLRQQYTEENPNVIKAEERLNALKQSLSQEVNALIASKYTTINPTQESLIKAQVNAQVDVEVSKASEAAVVKRRDEKAKELDNFPQEVQEYMNLQRDTVIKEGIYTDLIKQMENNKIRQAMDSMDIQVVDPANLPFEEKPTWPRKNVITVIGFVIGGMISMAYSLVVYKREA</sequence>
<dbReference type="Pfam" id="PF02706">
    <property type="entry name" value="Wzz"/>
    <property type="match status" value="1"/>
</dbReference>
<proteinExistence type="inferred from homology"/>
<dbReference type="Proteomes" id="UP000761380">
    <property type="component" value="Unassembled WGS sequence"/>
</dbReference>
<feature type="domain" description="Tyrosine-protein kinase G-rich" evidence="10">
    <location>
        <begin position="363"/>
        <end position="440"/>
    </location>
</feature>
<feature type="coiled-coil region" evidence="7">
    <location>
        <begin position="259"/>
        <end position="307"/>
    </location>
</feature>
<dbReference type="InterPro" id="IPR050445">
    <property type="entry name" value="Bact_polysacc_biosynth/exp"/>
</dbReference>
<accession>A0A927WHJ5</accession>
<dbReference type="GO" id="GO:0004713">
    <property type="term" value="F:protein tyrosine kinase activity"/>
    <property type="evidence" value="ECO:0007669"/>
    <property type="project" value="TreeGrafter"/>
</dbReference>